<feature type="transmembrane region" description="Helical" evidence="1">
    <location>
        <begin position="9"/>
        <end position="27"/>
    </location>
</feature>
<keyword evidence="1" id="KW-0472">Membrane</keyword>
<accession>A0A1M5V0E3</accession>
<dbReference type="EMBL" id="FQXO01000045">
    <property type="protein sequence ID" value="SHH68604.1"/>
    <property type="molecule type" value="Genomic_DNA"/>
</dbReference>
<evidence type="ECO:0000313" key="2">
    <source>
        <dbReference type="EMBL" id="SHH68604.1"/>
    </source>
</evidence>
<organism evidence="2 3">
    <name type="scientific">Caloranaerobacter azorensis DSM 13643</name>
    <dbReference type="NCBI Taxonomy" id="1121264"/>
    <lineage>
        <taxon>Bacteria</taxon>
        <taxon>Bacillati</taxon>
        <taxon>Bacillota</taxon>
        <taxon>Tissierellia</taxon>
        <taxon>Tissierellales</taxon>
        <taxon>Thermohalobacteraceae</taxon>
        <taxon>Caloranaerobacter</taxon>
    </lineage>
</organism>
<evidence type="ECO:0000313" key="3">
    <source>
        <dbReference type="Proteomes" id="UP000183967"/>
    </source>
</evidence>
<keyword evidence="1" id="KW-0812">Transmembrane</keyword>
<sequence>MRNYKRKSIFLYSVIIFLLCTNIVLYIKYEEEKDKNMYIYDIARTIGASTRPHLEYLITNVTCDKNLERWKPIIQEIRDKSSKSYKIENYIVIKYDNGNTLMVETGTNELKLNGRRCIADMFFLDEEQYKRFIYTKE</sequence>
<protein>
    <submittedName>
        <fullName evidence="2">Uncharacterized protein</fullName>
    </submittedName>
</protein>
<name>A0A1M5V0E3_9FIRM</name>
<dbReference type="Proteomes" id="UP000183967">
    <property type="component" value="Unassembled WGS sequence"/>
</dbReference>
<evidence type="ECO:0000256" key="1">
    <source>
        <dbReference type="SAM" id="Phobius"/>
    </source>
</evidence>
<keyword evidence="3" id="KW-1185">Reference proteome</keyword>
<keyword evidence="1" id="KW-1133">Transmembrane helix</keyword>
<dbReference type="RefSeq" id="WP_073196903.1">
    <property type="nucleotide sequence ID" value="NZ_FQXO01000045.1"/>
</dbReference>
<dbReference type="OrthoDB" id="9870798at2"/>
<dbReference type="AlphaFoldDB" id="A0A1M5V0E3"/>
<gene>
    <name evidence="2" type="ORF">SAMN02745135_01673</name>
</gene>
<reference evidence="3" key="1">
    <citation type="submission" date="2016-11" db="EMBL/GenBank/DDBJ databases">
        <authorList>
            <person name="Varghese N."/>
            <person name="Submissions S."/>
        </authorList>
    </citation>
    <scope>NUCLEOTIDE SEQUENCE [LARGE SCALE GENOMIC DNA]</scope>
    <source>
        <strain evidence="3">DSM 13643</strain>
    </source>
</reference>
<proteinExistence type="predicted"/>